<dbReference type="Gene3D" id="3.40.630.30">
    <property type="match status" value="1"/>
</dbReference>
<proteinExistence type="predicted"/>
<dbReference type="Proteomes" id="UP000198741">
    <property type="component" value="Chromosome I"/>
</dbReference>
<dbReference type="OrthoDB" id="70840at2"/>
<dbReference type="InterPro" id="IPR016181">
    <property type="entry name" value="Acyl_CoA_acyltransferase"/>
</dbReference>
<dbReference type="SUPFAM" id="SSF55729">
    <property type="entry name" value="Acyl-CoA N-acyltransferases (Nat)"/>
    <property type="match status" value="1"/>
</dbReference>
<dbReference type="InterPro" id="IPR050832">
    <property type="entry name" value="Bact_Acetyltransf"/>
</dbReference>
<evidence type="ECO:0000259" key="3">
    <source>
        <dbReference type="PROSITE" id="PS51186"/>
    </source>
</evidence>
<dbReference type="PROSITE" id="PS51186">
    <property type="entry name" value="GNAT"/>
    <property type="match status" value="1"/>
</dbReference>
<dbReference type="InterPro" id="IPR000182">
    <property type="entry name" value="GNAT_dom"/>
</dbReference>
<feature type="domain" description="N-acetyltransferase" evidence="3">
    <location>
        <begin position="24"/>
        <end position="168"/>
    </location>
</feature>
<dbReference type="CDD" id="cd04301">
    <property type="entry name" value="NAT_SF"/>
    <property type="match status" value="1"/>
</dbReference>
<keyword evidence="2" id="KW-0012">Acyltransferase</keyword>
<dbReference type="STRING" id="1090615.SAMN04515671_2089"/>
<dbReference type="PANTHER" id="PTHR43877">
    <property type="entry name" value="AMINOALKYLPHOSPHONATE N-ACETYLTRANSFERASE-RELATED-RELATED"/>
    <property type="match status" value="1"/>
</dbReference>
<evidence type="ECO:0000256" key="1">
    <source>
        <dbReference type="ARBA" id="ARBA00022679"/>
    </source>
</evidence>
<dbReference type="Pfam" id="PF00583">
    <property type="entry name" value="Acetyltransf_1"/>
    <property type="match status" value="1"/>
</dbReference>
<protein>
    <submittedName>
        <fullName evidence="4">Acetyltransferase (GNAT) family protein</fullName>
    </submittedName>
</protein>
<name>A0A1H0MSF0_9ACTN</name>
<keyword evidence="1 4" id="KW-0808">Transferase</keyword>
<keyword evidence="5" id="KW-1185">Reference proteome</keyword>
<accession>A0A1H0MSF0</accession>
<dbReference type="GO" id="GO:0016747">
    <property type="term" value="F:acyltransferase activity, transferring groups other than amino-acyl groups"/>
    <property type="evidence" value="ECO:0007669"/>
    <property type="project" value="InterPro"/>
</dbReference>
<reference evidence="4 5" key="1">
    <citation type="submission" date="2016-10" db="EMBL/GenBank/DDBJ databases">
        <authorList>
            <person name="de Groot N.N."/>
        </authorList>
    </citation>
    <scope>NUCLEOTIDE SEQUENCE [LARGE SCALE GENOMIC DNA]</scope>
    <source>
        <strain evidence="5">P4-7,KCTC 19426,CECT 7604</strain>
    </source>
</reference>
<dbReference type="EMBL" id="LT629710">
    <property type="protein sequence ID" value="SDO83331.1"/>
    <property type="molecule type" value="Genomic_DNA"/>
</dbReference>
<evidence type="ECO:0000313" key="4">
    <source>
        <dbReference type="EMBL" id="SDO83331.1"/>
    </source>
</evidence>
<sequence length="168" mass="17402">MTNQPGAGRRIVIAATAWDSPAATGLREAQQEELRALYDGDTEPGVKPSAADVTVFLLALEVPAGDADQATDAIAVACGGLRPLGPTTAEIKRMYVRPSHRGAGLSRLVLDALEASAVEHGWTRLMLETGPLQKAAMGLYTTAGYAAIPAFGAYADSGTSLCFGKTLA</sequence>
<organism evidence="4 5">
    <name type="scientific">Nakamurella panacisegetis</name>
    <dbReference type="NCBI Taxonomy" id="1090615"/>
    <lineage>
        <taxon>Bacteria</taxon>
        <taxon>Bacillati</taxon>
        <taxon>Actinomycetota</taxon>
        <taxon>Actinomycetes</taxon>
        <taxon>Nakamurellales</taxon>
        <taxon>Nakamurellaceae</taxon>
        <taxon>Nakamurella</taxon>
    </lineage>
</organism>
<evidence type="ECO:0000313" key="5">
    <source>
        <dbReference type="Proteomes" id="UP000198741"/>
    </source>
</evidence>
<dbReference type="AlphaFoldDB" id="A0A1H0MSF0"/>
<dbReference type="PANTHER" id="PTHR43877:SF2">
    <property type="entry name" value="AMINOALKYLPHOSPHONATE N-ACETYLTRANSFERASE-RELATED"/>
    <property type="match status" value="1"/>
</dbReference>
<gene>
    <name evidence="4" type="ORF">SAMN04515671_2089</name>
</gene>
<dbReference type="RefSeq" id="WP_090475896.1">
    <property type="nucleotide sequence ID" value="NZ_LT629710.1"/>
</dbReference>
<evidence type="ECO:0000256" key="2">
    <source>
        <dbReference type="ARBA" id="ARBA00023315"/>
    </source>
</evidence>